<evidence type="ECO:0000313" key="2">
    <source>
        <dbReference type="EMBL" id="MUB67004.1"/>
    </source>
</evidence>
<organism evidence="2 3">
    <name type="scientific">Hungatella hathewayi</name>
    <dbReference type="NCBI Taxonomy" id="154046"/>
    <lineage>
        <taxon>Bacteria</taxon>
        <taxon>Bacillati</taxon>
        <taxon>Bacillota</taxon>
        <taxon>Clostridia</taxon>
        <taxon>Lachnospirales</taxon>
        <taxon>Lachnospiraceae</taxon>
        <taxon>Hungatella</taxon>
    </lineage>
</organism>
<dbReference type="AlphaFoldDB" id="A0A174WZQ8"/>
<name>A0A174WZQ8_9FIRM</name>
<accession>A0A174WZQ8</accession>
<gene>
    <name evidence="1" type="ORF">CE91St55_48120</name>
    <name evidence="2" type="ORF">GNE07_28710</name>
</gene>
<dbReference type="RefSeq" id="WP_055651540.1">
    <property type="nucleotide sequence ID" value="NZ_BQNJ01000002.1"/>
</dbReference>
<evidence type="ECO:0000313" key="3">
    <source>
        <dbReference type="Proteomes" id="UP000434223"/>
    </source>
</evidence>
<dbReference type="Proteomes" id="UP000434223">
    <property type="component" value="Unassembled WGS sequence"/>
</dbReference>
<reference evidence="1" key="2">
    <citation type="submission" date="2022-01" db="EMBL/GenBank/DDBJ databases">
        <title>Novel bile acid biosynthetic pathways are enriched in the microbiome of centenarians.</title>
        <authorList>
            <person name="Sato Y."/>
            <person name="Atarashi K."/>
            <person name="Plichta R.D."/>
            <person name="Arai Y."/>
            <person name="Sasajima S."/>
            <person name="Kearney M.S."/>
            <person name="Suda W."/>
            <person name="Takeshita K."/>
            <person name="Sasaki T."/>
            <person name="Okamoto S."/>
            <person name="Skelly N.A."/>
            <person name="Okamura Y."/>
            <person name="Vlamakis H."/>
            <person name="Li Y."/>
            <person name="Tanoue T."/>
            <person name="Takei H."/>
            <person name="Nittono H."/>
            <person name="Narushima S."/>
            <person name="Irie J."/>
            <person name="Itoh H."/>
            <person name="Moriya K."/>
            <person name="Sugiura Y."/>
            <person name="Suematsu M."/>
            <person name="Moritoki N."/>
            <person name="Shibata S."/>
            <person name="Littman R.D."/>
            <person name="Fischbach A.M."/>
            <person name="Uwamino Y."/>
            <person name="Inoue T."/>
            <person name="Honda A."/>
            <person name="Hattori M."/>
            <person name="Murai T."/>
            <person name="Xavier J.R."/>
            <person name="Hirose N."/>
            <person name="Honda K."/>
        </authorList>
    </citation>
    <scope>NUCLEOTIDE SEQUENCE</scope>
    <source>
        <strain evidence="1">CE91-St55</strain>
    </source>
</reference>
<dbReference type="EMBL" id="WNME01000040">
    <property type="protein sequence ID" value="MUB67004.1"/>
    <property type="molecule type" value="Genomic_DNA"/>
</dbReference>
<protein>
    <recommendedName>
        <fullName evidence="4">DUF4258 domain-containing protein</fullName>
    </recommendedName>
</protein>
<evidence type="ECO:0008006" key="4">
    <source>
        <dbReference type="Google" id="ProtNLM"/>
    </source>
</evidence>
<comment type="caution">
    <text evidence="2">The sequence shown here is derived from an EMBL/GenBank/DDBJ whole genome shotgun (WGS) entry which is preliminary data.</text>
</comment>
<dbReference type="EMBL" id="BQNJ01000002">
    <property type="protein sequence ID" value="GKH02831.1"/>
    <property type="molecule type" value="Genomic_DNA"/>
</dbReference>
<evidence type="ECO:0000313" key="1">
    <source>
        <dbReference type="EMBL" id="GKH02831.1"/>
    </source>
</evidence>
<dbReference type="OrthoDB" id="1957701at2"/>
<sequence>MVTVSKHAVRRLKEHCGLNKRSAQRMADKAFTDGIRHSDTRGRLNKWVTSLYFYNRTADNIRLYGDKAYIFAESTLVTVIQIPPDLRKYMPWK</sequence>
<dbReference type="Proteomes" id="UP001055091">
    <property type="component" value="Unassembled WGS sequence"/>
</dbReference>
<proteinExistence type="predicted"/>
<reference evidence="2 3" key="1">
    <citation type="submission" date="2019-09" db="EMBL/GenBank/DDBJ databases">
        <title>Draft genome sequencing of Hungatella hathewayi 123Y-2.</title>
        <authorList>
            <person name="Lv Q."/>
            <person name="Li S."/>
        </authorList>
    </citation>
    <scope>NUCLEOTIDE SEQUENCE [LARGE SCALE GENOMIC DNA]</scope>
    <source>
        <strain evidence="2 3">123Y-2</strain>
    </source>
</reference>